<gene>
    <name evidence="1" type="ORF">EVAR_11651_1</name>
</gene>
<protein>
    <submittedName>
        <fullName evidence="1">Uncharacterized protein</fullName>
    </submittedName>
</protein>
<reference evidence="1 2" key="1">
    <citation type="journal article" date="2019" name="Commun. Biol.">
        <title>The bagworm genome reveals a unique fibroin gene that provides high tensile strength.</title>
        <authorList>
            <person name="Kono N."/>
            <person name="Nakamura H."/>
            <person name="Ohtoshi R."/>
            <person name="Tomita M."/>
            <person name="Numata K."/>
            <person name="Arakawa K."/>
        </authorList>
    </citation>
    <scope>NUCLEOTIDE SEQUENCE [LARGE SCALE GENOMIC DNA]</scope>
</reference>
<accession>A0A4C1WXR1</accession>
<organism evidence="1 2">
    <name type="scientific">Eumeta variegata</name>
    <name type="common">Bagworm moth</name>
    <name type="synonym">Eumeta japonica</name>
    <dbReference type="NCBI Taxonomy" id="151549"/>
    <lineage>
        <taxon>Eukaryota</taxon>
        <taxon>Metazoa</taxon>
        <taxon>Ecdysozoa</taxon>
        <taxon>Arthropoda</taxon>
        <taxon>Hexapoda</taxon>
        <taxon>Insecta</taxon>
        <taxon>Pterygota</taxon>
        <taxon>Neoptera</taxon>
        <taxon>Endopterygota</taxon>
        <taxon>Lepidoptera</taxon>
        <taxon>Glossata</taxon>
        <taxon>Ditrysia</taxon>
        <taxon>Tineoidea</taxon>
        <taxon>Psychidae</taxon>
        <taxon>Oiketicinae</taxon>
        <taxon>Eumeta</taxon>
    </lineage>
</organism>
<evidence type="ECO:0000313" key="2">
    <source>
        <dbReference type="Proteomes" id="UP000299102"/>
    </source>
</evidence>
<dbReference type="EMBL" id="BGZK01000656">
    <property type="protein sequence ID" value="GBP54897.1"/>
    <property type="molecule type" value="Genomic_DNA"/>
</dbReference>
<dbReference type="Proteomes" id="UP000299102">
    <property type="component" value="Unassembled WGS sequence"/>
</dbReference>
<dbReference type="AlphaFoldDB" id="A0A4C1WXR1"/>
<comment type="caution">
    <text evidence="1">The sequence shown here is derived from an EMBL/GenBank/DDBJ whole genome shotgun (WGS) entry which is preliminary data.</text>
</comment>
<dbReference type="OrthoDB" id="7480422at2759"/>
<evidence type="ECO:0000313" key="1">
    <source>
        <dbReference type="EMBL" id="GBP54897.1"/>
    </source>
</evidence>
<sequence length="111" mass="12874">MRRDSARWRRASLNSSITANVVRHFSSECRCRLATYGLALRPYPRSCIFEFTSISFLVSTLKIWNDLSVTVFSNSYVKGVLKKKYTPFQWDDDAPVNEIANVHGWRRPSIL</sequence>
<keyword evidence="2" id="KW-1185">Reference proteome</keyword>
<proteinExistence type="predicted"/>
<name>A0A4C1WXR1_EUMVA</name>